<gene>
    <name evidence="1" type="ORF">BcepIL02_gp65</name>
</gene>
<dbReference type="KEGG" id="vg:7943949"/>
<evidence type="ECO:0000313" key="2">
    <source>
        <dbReference type="Proteomes" id="UP000001481"/>
    </source>
</evidence>
<proteinExistence type="predicted"/>
<name>C5IHQ7_9CAUD</name>
<dbReference type="EMBL" id="FJ937737">
    <property type="protein sequence ID" value="ACR15058.1"/>
    <property type="molecule type" value="Genomic_DNA"/>
</dbReference>
<evidence type="ECO:0000313" key="1">
    <source>
        <dbReference type="EMBL" id="ACR15058.1"/>
    </source>
</evidence>
<dbReference type="SUPFAM" id="SSF55729">
    <property type="entry name" value="Acyl-CoA N-acyltransferases (Nat)"/>
    <property type="match status" value="1"/>
</dbReference>
<reference evidence="1 2" key="1">
    <citation type="journal article" date="2011" name="J. Bacteriol.">
        <title>Genomes and Characterization of Phages Bcep22 and BcepIL02, Founders of a Novel Phage Type in Burkholderia cenocepacia.</title>
        <authorList>
            <person name="Gill J.J."/>
            <person name="Summer E.J."/>
            <person name="Russell W.K."/>
            <person name="Cologna S.M."/>
            <person name="Carlile T.M."/>
            <person name="Fuller A.C."/>
            <person name="Kitsopoulos K."/>
            <person name="Mebane L.M."/>
            <person name="Parkinson B.N."/>
            <person name="Sullivan D."/>
            <person name="Carmody L.A."/>
            <person name="Gonzalez C.F."/>
            <person name="Lipuma J.J."/>
            <person name="Young R."/>
        </authorList>
    </citation>
    <scope>NUCLEOTIDE SEQUENCE [LARGE SCALE GENOMIC DNA]</scope>
</reference>
<accession>C5IHQ7</accession>
<dbReference type="InterPro" id="IPR016181">
    <property type="entry name" value="Acyl_CoA_acyltransferase"/>
</dbReference>
<dbReference type="GeneID" id="7943949"/>
<dbReference type="Gene3D" id="3.40.630.30">
    <property type="match status" value="1"/>
</dbReference>
<keyword evidence="2" id="KW-1185">Reference proteome</keyword>
<organism evidence="1 2">
    <name type="scientific">Burkholderia phage BcepIL02</name>
    <dbReference type="NCBI Taxonomy" id="2886898"/>
    <lineage>
        <taxon>Viruses</taxon>
        <taxon>Duplodnaviria</taxon>
        <taxon>Heunggongvirae</taxon>
        <taxon>Uroviricota</taxon>
        <taxon>Caudoviricetes</taxon>
        <taxon>Lessievirus</taxon>
        <taxon>Lessievirus bcepil02</taxon>
    </lineage>
</organism>
<dbReference type="Proteomes" id="UP000001481">
    <property type="component" value="Segment"/>
</dbReference>
<sequence length="145" mass="16437">MNQLIYDDETSDRLIAWAKDRIGVPAFRPDARAIGQERNGELNAVVVFDGFSTVDCNIHIASDGSRHWLTREFLAAAFAYPFIQCGLRRVTGLVPARNVDALKFDEHLGFRREGYHPRAAHDGDLVSLGMLREWCRFIPPESRHA</sequence>
<dbReference type="RefSeq" id="YP_002922737.1">
    <property type="nucleotide sequence ID" value="NC_012743.2"/>
</dbReference>
<dbReference type="OrthoDB" id="11914at10239"/>
<protein>
    <submittedName>
        <fullName evidence="1">Acyl-CoA N-acyltransferase</fullName>
    </submittedName>
</protein>